<protein>
    <recommendedName>
        <fullName evidence="1">NIL domain-containing protein</fullName>
    </recommendedName>
</protein>
<dbReference type="InterPro" id="IPR018449">
    <property type="entry name" value="NIL_domain"/>
</dbReference>
<evidence type="ECO:0000313" key="2">
    <source>
        <dbReference type="EMBL" id="KKM67477.1"/>
    </source>
</evidence>
<feature type="domain" description="NIL" evidence="1">
    <location>
        <begin position="2"/>
        <end position="73"/>
    </location>
</feature>
<sequence>MAKRMIHLVFPQKLIKEPVIYTMAKKYNVIPSIRRAKVTETVGEVTLELGGRKENLEEAGRYLVKQGVKVQLITGDIIE</sequence>
<dbReference type="Gene3D" id="3.30.70.260">
    <property type="match status" value="1"/>
</dbReference>
<name>A0A0F9ME79_9ZZZZ</name>
<accession>A0A0F9ME79</accession>
<gene>
    <name evidence="2" type="ORF">LCGC14_1470750</name>
</gene>
<dbReference type="Pfam" id="PF09383">
    <property type="entry name" value="NIL"/>
    <property type="match status" value="1"/>
</dbReference>
<comment type="caution">
    <text evidence="2">The sequence shown here is derived from an EMBL/GenBank/DDBJ whole genome shotgun (WGS) entry which is preliminary data.</text>
</comment>
<reference evidence="2" key="1">
    <citation type="journal article" date="2015" name="Nature">
        <title>Complex archaea that bridge the gap between prokaryotes and eukaryotes.</title>
        <authorList>
            <person name="Spang A."/>
            <person name="Saw J.H."/>
            <person name="Jorgensen S.L."/>
            <person name="Zaremba-Niedzwiedzka K."/>
            <person name="Martijn J."/>
            <person name="Lind A.E."/>
            <person name="van Eijk R."/>
            <person name="Schleper C."/>
            <person name="Guy L."/>
            <person name="Ettema T.J."/>
        </authorList>
    </citation>
    <scope>NUCLEOTIDE SEQUENCE</scope>
</reference>
<dbReference type="AlphaFoldDB" id="A0A0F9ME79"/>
<evidence type="ECO:0000259" key="1">
    <source>
        <dbReference type="SMART" id="SM00930"/>
    </source>
</evidence>
<dbReference type="SUPFAM" id="SSF55021">
    <property type="entry name" value="ACT-like"/>
    <property type="match status" value="1"/>
</dbReference>
<organism evidence="2">
    <name type="scientific">marine sediment metagenome</name>
    <dbReference type="NCBI Taxonomy" id="412755"/>
    <lineage>
        <taxon>unclassified sequences</taxon>
        <taxon>metagenomes</taxon>
        <taxon>ecological metagenomes</taxon>
    </lineage>
</organism>
<dbReference type="InterPro" id="IPR045865">
    <property type="entry name" value="ACT-like_dom_sf"/>
</dbReference>
<dbReference type="EMBL" id="LAZR01010343">
    <property type="protein sequence ID" value="KKM67477.1"/>
    <property type="molecule type" value="Genomic_DNA"/>
</dbReference>
<proteinExistence type="predicted"/>
<dbReference type="SMART" id="SM00930">
    <property type="entry name" value="NIL"/>
    <property type="match status" value="1"/>
</dbReference>